<evidence type="ECO:0000256" key="4">
    <source>
        <dbReference type="ARBA" id="ARBA00022741"/>
    </source>
</evidence>
<keyword evidence="5 11" id="KW-0418">Kinase</keyword>
<keyword evidence="3" id="KW-0808">Transferase</keyword>
<feature type="transmembrane region" description="Helical" evidence="9">
    <location>
        <begin position="87"/>
        <end position="105"/>
    </location>
</feature>
<dbReference type="PANTHER" id="PTHR12358">
    <property type="entry name" value="SPHINGOSINE KINASE"/>
    <property type="match status" value="1"/>
</dbReference>
<dbReference type="InterPro" id="IPR050187">
    <property type="entry name" value="Lipid_Phosphate_FormReg"/>
</dbReference>
<keyword evidence="7" id="KW-0444">Lipid biosynthesis</keyword>
<dbReference type="InterPro" id="IPR016064">
    <property type="entry name" value="NAD/diacylglycerol_kinase_sf"/>
</dbReference>
<comment type="cofactor">
    <cofactor evidence="1">
        <name>Mg(2+)</name>
        <dbReference type="ChEBI" id="CHEBI:18420"/>
    </cofactor>
</comment>
<dbReference type="Gene3D" id="1.20.144.10">
    <property type="entry name" value="Phosphatidic acid phosphatase type 2/haloperoxidase"/>
    <property type="match status" value="1"/>
</dbReference>
<dbReference type="SUPFAM" id="SSF111331">
    <property type="entry name" value="NAD kinase/diacylglycerol kinase-like"/>
    <property type="match status" value="1"/>
</dbReference>
<protein>
    <submittedName>
        <fullName evidence="11">Lipid kinase, YegS/Rv2252/BmrU family</fullName>
    </submittedName>
</protein>
<dbReference type="STRING" id="630515.SAMN04489812_2407"/>
<feature type="transmembrane region" description="Helical" evidence="9">
    <location>
        <begin position="160"/>
        <end position="180"/>
    </location>
</feature>
<keyword evidence="4" id="KW-0547">Nucleotide-binding</keyword>
<reference evidence="11 12" key="1">
    <citation type="submission" date="2016-10" db="EMBL/GenBank/DDBJ databases">
        <authorList>
            <person name="de Groot N.N."/>
        </authorList>
    </citation>
    <scope>NUCLEOTIDE SEQUENCE [LARGE SCALE GENOMIC DNA]</scope>
    <source>
        <strain evidence="11 12">DSM 21800</strain>
    </source>
</reference>
<keyword evidence="9" id="KW-0472">Membrane</keyword>
<evidence type="ECO:0000259" key="10">
    <source>
        <dbReference type="PROSITE" id="PS50146"/>
    </source>
</evidence>
<dbReference type="InterPro" id="IPR001206">
    <property type="entry name" value="Diacylglycerol_kinase_cat_dom"/>
</dbReference>
<dbReference type="Pfam" id="PF01569">
    <property type="entry name" value="PAP2"/>
    <property type="match status" value="1"/>
</dbReference>
<dbReference type="EMBL" id="LT629772">
    <property type="protein sequence ID" value="SDS60001.1"/>
    <property type="molecule type" value="Genomic_DNA"/>
</dbReference>
<dbReference type="GO" id="GO:0008654">
    <property type="term" value="P:phospholipid biosynthetic process"/>
    <property type="evidence" value="ECO:0007669"/>
    <property type="project" value="UniProtKB-KW"/>
</dbReference>
<evidence type="ECO:0000256" key="9">
    <source>
        <dbReference type="SAM" id="Phobius"/>
    </source>
</evidence>
<dbReference type="RefSeq" id="WP_091524935.1">
    <property type="nucleotide sequence ID" value="NZ_LT629772.1"/>
</dbReference>
<evidence type="ECO:0000256" key="2">
    <source>
        <dbReference type="ARBA" id="ARBA00005983"/>
    </source>
</evidence>
<dbReference type="SMART" id="SM00046">
    <property type="entry name" value="DAGKc"/>
    <property type="match status" value="1"/>
</dbReference>
<feature type="transmembrane region" description="Helical" evidence="9">
    <location>
        <begin position="186"/>
        <end position="213"/>
    </location>
</feature>
<feature type="transmembrane region" description="Helical" evidence="9">
    <location>
        <begin position="55"/>
        <end position="80"/>
    </location>
</feature>
<proteinExistence type="inferred from homology"/>
<feature type="transmembrane region" description="Helical" evidence="9">
    <location>
        <begin position="125"/>
        <end position="148"/>
    </location>
</feature>
<dbReference type="PANTHER" id="PTHR12358:SF54">
    <property type="entry name" value="SPHINGOSINE KINASE RELATED PROTEIN"/>
    <property type="match status" value="1"/>
</dbReference>
<evidence type="ECO:0000256" key="6">
    <source>
        <dbReference type="ARBA" id="ARBA00022840"/>
    </source>
</evidence>
<evidence type="ECO:0000256" key="3">
    <source>
        <dbReference type="ARBA" id="ARBA00022679"/>
    </source>
</evidence>
<feature type="transmembrane region" description="Helical" evidence="9">
    <location>
        <begin position="12"/>
        <end position="35"/>
    </location>
</feature>
<dbReference type="Gene3D" id="2.60.200.40">
    <property type="match status" value="1"/>
</dbReference>
<name>A0A1H1TIU8_9ACTN</name>
<accession>A0A1H1TIU8</accession>
<evidence type="ECO:0000256" key="1">
    <source>
        <dbReference type="ARBA" id="ARBA00001946"/>
    </source>
</evidence>
<keyword evidence="7" id="KW-0594">Phospholipid biosynthesis</keyword>
<dbReference type="SUPFAM" id="SSF48317">
    <property type="entry name" value="Acid phosphatase/Vanadium-dependent haloperoxidase"/>
    <property type="match status" value="1"/>
</dbReference>
<keyword evidence="6" id="KW-0067">ATP-binding</keyword>
<dbReference type="OrthoDB" id="3171056at2"/>
<evidence type="ECO:0000256" key="5">
    <source>
        <dbReference type="ARBA" id="ARBA00022777"/>
    </source>
</evidence>
<dbReference type="GO" id="GO:0005524">
    <property type="term" value="F:ATP binding"/>
    <property type="evidence" value="ECO:0007669"/>
    <property type="project" value="UniProtKB-KW"/>
</dbReference>
<gene>
    <name evidence="11" type="ORF">SAMN04489812_2407</name>
</gene>
<organism evidence="11 12">
    <name type="scientific">Microlunatus soli</name>
    <dbReference type="NCBI Taxonomy" id="630515"/>
    <lineage>
        <taxon>Bacteria</taxon>
        <taxon>Bacillati</taxon>
        <taxon>Actinomycetota</taxon>
        <taxon>Actinomycetes</taxon>
        <taxon>Propionibacteriales</taxon>
        <taxon>Propionibacteriaceae</taxon>
        <taxon>Microlunatus</taxon>
    </lineage>
</organism>
<dbReference type="AlphaFoldDB" id="A0A1H1TIU8"/>
<dbReference type="InterPro" id="IPR000326">
    <property type="entry name" value="PAP2/HPO"/>
</dbReference>
<evidence type="ECO:0000256" key="7">
    <source>
        <dbReference type="ARBA" id="ARBA00023209"/>
    </source>
</evidence>
<evidence type="ECO:0000313" key="12">
    <source>
        <dbReference type="Proteomes" id="UP000199103"/>
    </source>
</evidence>
<keyword evidence="9" id="KW-1133">Transmembrane helix</keyword>
<evidence type="ECO:0000256" key="8">
    <source>
        <dbReference type="ARBA" id="ARBA00023264"/>
    </source>
</evidence>
<dbReference type="Proteomes" id="UP000199103">
    <property type="component" value="Chromosome I"/>
</dbReference>
<dbReference type="Pfam" id="PF00781">
    <property type="entry name" value="DAGK_cat"/>
    <property type="match status" value="1"/>
</dbReference>
<dbReference type="Pfam" id="PF19279">
    <property type="entry name" value="YegS_C"/>
    <property type="match status" value="1"/>
</dbReference>
<dbReference type="InterPro" id="IPR017438">
    <property type="entry name" value="ATP-NAD_kinase_N"/>
</dbReference>
<feature type="domain" description="DAGKc" evidence="10">
    <location>
        <begin position="235"/>
        <end position="365"/>
    </location>
</feature>
<keyword evidence="12" id="KW-1185">Reference proteome</keyword>
<dbReference type="InterPro" id="IPR045540">
    <property type="entry name" value="YegS/DAGK_C"/>
</dbReference>
<dbReference type="GO" id="GO:0016301">
    <property type="term" value="F:kinase activity"/>
    <property type="evidence" value="ECO:0007669"/>
    <property type="project" value="UniProtKB-KW"/>
</dbReference>
<dbReference type="SMART" id="SM00014">
    <property type="entry name" value="acidPPc"/>
    <property type="match status" value="1"/>
</dbReference>
<keyword evidence="7" id="KW-0443">Lipid metabolism</keyword>
<dbReference type="PROSITE" id="PS50146">
    <property type="entry name" value="DAGK"/>
    <property type="match status" value="1"/>
</dbReference>
<sequence length="534" mass="57215">MVRKPPSRTSLVIVICLVAAICGWTVLVLTAAWLPEWDARVAPAPLQPTSAPGQIAAALALVTEPALIYLSLLFVALWAYRGRMRNLAGALVLMVVLGYGGGWLLKQLIGRQRPADAVQLITAQGYAYPSSHLTAASVGVVAVGTVLVVTRHRRVVQLRWAIIGALILILIGSDRLLLAAHHLSDLIGGVLFGAAAAAVSLLIAGVSVLPPFASNRPRARVARRAVDTDAGPSRHTKKRCAVVYNPARVADWVGFRRALDYELRTRGWAQAMWLETRVDDPGRSQTRRAIELGADLVIAAGGDGTVRVVAAELAESGIPFGVIPAGTGNLLAKNLGIPLDERAAMEVAFGGRTREIDVVQVTIDDDRKDHFVVLAGIGIDAMIMQETNPDLKRAVGSAAYFLAAARNANHPALHATITVDDGEPIRRRAHVLVLGNVGYLQANIPLIPDAKPDDGLLDLLIASARKPTDWLRLTAKVLTRRDRDVDELDRITGSKIRIEVAEGDHFELDGDPAGECHTLEAQVLPGALAIRVPR</sequence>
<dbReference type="InterPro" id="IPR036938">
    <property type="entry name" value="PAP2/HPO_sf"/>
</dbReference>
<comment type="similarity">
    <text evidence="2">Belongs to the diacylglycerol/lipid kinase family.</text>
</comment>
<keyword evidence="9" id="KW-0812">Transmembrane</keyword>
<keyword evidence="8" id="KW-1208">Phospholipid metabolism</keyword>
<dbReference type="Gene3D" id="3.40.50.10330">
    <property type="entry name" value="Probable inorganic polyphosphate/atp-NAD kinase, domain 1"/>
    <property type="match status" value="1"/>
</dbReference>
<evidence type="ECO:0000313" key="11">
    <source>
        <dbReference type="EMBL" id="SDS60001.1"/>
    </source>
</evidence>